<comment type="caution">
    <text evidence="2">The sequence shown here is derived from an EMBL/GenBank/DDBJ whole genome shotgun (WGS) entry which is preliminary data.</text>
</comment>
<organism evidence="2 3">
    <name type="scientific">Sphingobacterium chuzhouense</name>
    <dbReference type="NCBI Taxonomy" id="1742264"/>
    <lineage>
        <taxon>Bacteria</taxon>
        <taxon>Pseudomonadati</taxon>
        <taxon>Bacteroidota</taxon>
        <taxon>Sphingobacteriia</taxon>
        <taxon>Sphingobacteriales</taxon>
        <taxon>Sphingobacteriaceae</taxon>
        <taxon>Sphingobacterium</taxon>
    </lineage>
</organism>
<evidence type="ECO:0000256" key="1">
    <source>
        <dbReference type="SAM" id="SignalP"/>
    </source>
</evidence>
<evidence type="ECO:0000313" key="3">
    <source>
        <dbReference type="Proteomes" id="UP000651112"/>
    </source>
</evidence>
<feature type="chain" id="PRO_5046422661" evidence="1">
    <location>
        <begin position="21"/>
        <end position="180"/>
    </location>
</feature>
<evidence type="ECO:0000313" key="2">
    <source>
        <dbReference type="EMBL" id="MBD1420837.1"/>
    </source>
</evidence>
<reference evidence="2 3" key="1">
    <citation type="submission" date="2020-08" db="EMBL/GenBank/DDBJ databases">
        <title>Sphingobacterium sp. DN00404 isolated from aquaculture water.</title>
        <authorList>
            <person name="Zhang M."/>
        </authorList>
    </citation>
    <scope>NUCLEOTIDE SEQUENCE [LARGE SCALE GENOMIC DNA]</scope>
    <source>
        <strain evidence="2 3">KCTC 42746</strain>
    </source>
</reference>
<dbReference type="RefSeq" id="WP_190312576.1">
    <property type="nucleotide sequence ID" value="NZ_JACNYL010000001.1"/>
</dbReference>
<proteinExistence type="predicted"/>
<name>A0ABR7XNU4_9SPHI</name>
<keyword evidence="3" id="KW-1185">Reference proteome</keyword>
<keyword evidence="1" id="KW-0732">Signal</keyword>
<feature type="signal peptide" evidence="1">
    <location>
        <begin position="1"/>
        <end position="20"/>
    </location>
</feature>
<dbReference type="Gene3D" id="2.60.120.260">
    <property type="entry name" value="Galactose-binding domain-like"/>
    <property type="match status" value="1"/>
</dbReference>
<protein>
    <submittedName>
        <fullName evidence="2">Uncharacterized protein</fullName>
    </submittedName>
</protein>
<accession>A0ABR7XNU4</accession>
<sequence>MKSIILFFVIAAACAQYSYAQERGLLNNGDLEIWKNGKSLPQGWATFHVIDREGIFRKAGESHSGTNAIQADFAPKKAFDNRRFFSSATRLDSGKYKLQFFTKGKGDIRFISLHREGQEASGKNSEGNIVGIPAITQLDNKDWVSYTLIYDVRESGSYQLTICVNEADNLLFDDINFYHQ</sequence>
<gene>
    <name evidence="2" type="ORF">H8B21_04540</name>
</gene>
<dbReference type="EMBL" id="JACNYL010000001">
    <property type="protein sequence ID" value="MBD1420837.1"/>
    <property type="molecule type" value="Genomic_DNA"/>
</dbReference>
<dbReference type="Proteomes" id="UP000651112">
    <property type="component" value="Unassembled WGS sequence"/>
</dbReference>